<evidence type="ECO:0000259" key="10">
    <source>
        <dbReference type="Pfam" id="PF07992"/>
    </source>
</evidence>
<proteinExistence type="inferred from homology"/>
<dbReference type="InterPro" id="IPR045024">
    <property type="entry name" value="NDH-2"/>
</dbReference>
<dbReference type="InterPro" id="IPR023753">
    <property type="entry name" value="FAD/NAD-binding_dom"/>
</dbReference>
<feature type="domain" description="FAD/NAD(P)-binding" evidence="10">
    <location>
        <begin position="6"/>
        <end position="327"/>
    </location>
</feature>
<dbReference type="OrthoDB" id="9781621at2"/>
<accession>A0A2S6I1A9</accession>
<evidence type="ECO:0000256" key="7">
    <source>
        <dbReference type="ARBA" id="ARBA00023027"/>
    </source>
</evidence>
<dbReference type="RefSeq" id="WP_104421475.1">
    <property type="nucleotide sequence ID" value="NZ_PTJC01000007.1"/>
</dbReference>
<dbReference type="Gene3D" id="3.50.50.100">
    <property type="match status" value="1"/>
</dbReference>
<dbReference type="InterPro" id="IPR054585">
    <property type="entry name" value="NDH2-like_C"/>
</dbReference>
<keyword evidence="7" id="KW-0520">NAD</keyword>
<dbReference type="Pfam" id="PF07992">
    <property type="entry name" value="Pyr_redox_2"/>
    <property type="match status" value="1"/>
</dbReference>
<evidence type="ECO:0000259" key="11">
    <source>
        <dbReference type="Pfam" id="PF22366"/>
    </source>
</evidence>
<organism evidence="12 13">
    <name type="scientific">Neolewinella xylanilytica</name>
    <dbReference type="NCBI Taxonomy" id="1514080"/>
    <lineage>
        <taxon>Bacteria</taxon>
        <taxon>Pseudomonadati</taxon>
        <taxon>Bacteroidota</taxon>
        <taxon>Saprospiria</taxon>
        <taxon>Saprospirales</taxon>
        <taxon>Lewinellaceae</taxon>
        <taxon>Neolewinella</taxon>
    </lineage>
</organism>
<dbReference type="Proteomes" id="UP000237662">
    <property type="component" value="Unassembled WGS sequence"/>
</dbReference>
<dbReference type="PANTHER" id="PTHR43706:SF47">
    <property type="entry name" value="EXTERNAL NADH-UBIQUINONE OXIDOREDUCTASE 1, MITOCHONDRIAL-RELATED"/>
    <property type="match status" value="1"/>
</dbReference>
<feature type="transmembrane region" description="Helical" evidence="9">
    <location>
        <begin position="374"/>
        <end position="391"/>
    </location>
</feature>
<evidence type="ECO:0000256" key="1">
    <source>
        <dbReference type="ARBA" id="ARBA00005272"/>
    </source>
</evidence>
<dbReference type="EC" id="1.6.5.9" evidence="2"/>
<dbReference type="PRINTS" id="PR00368">
    <property type="entry name" value="FADPNR"/>
</dbReference>
<evidence type="ECO:0000256" key="9">
    <source>
        <dbReference type="SAM" id="Phobius"/>
    </source>
</evidence>
<evidence type="ECO:0000313" key="12">
    <source>
        <dbReference type="EMBL" id="PPK84757.1"/>
    </source>
</evidence>
<dbReference type="PANTHER" id="PTHR43706">
    <property type="entry name" value="NADH DEHYDROGENASE"/>
    <property type="match status" value="1"/>
</dbReference>
<keyword evidence="9" id="KW-0812">Transmembrane</keyword>
<evidence type="ECO:0000256" key="5">
    <source>
        <dbReference type="ARBA" id="ARBA00022946"/>
    </source>
</evidence>
<gene>
    <name evidence="12" type="ORF">CLV84_3920</name>
</gene>
<protein>
    <recommendedName>
        <fullName evidence="2">NADH:ubiquinone reductase (non-electrogenic)</fullName>
        <ecNumber evidence="2">1.6.5.9</ecNumber>
    </recommendedName>
</protein>
<reference evidence="12 13" key="1">
    <citation type="submission" date="2018-02" db="EMBL/GenBank/DDBJ databases">
        <title>Genomic Encyclopedia of Archaeal and Bacterial Type Strains, Phase II (KMG-II): from individual species to whole genera.</title>
        <authorList>
            <person name="Goeker M."/>
        </authorList>
    </citation>
    <scope>NUCLEOTIDE SEQUENCE [LARGE SCALE GENOMIC DNA]</scope>
    <source>
        <strain evidence="12 13">DSM 29526</strain>
    </source>
</reference>
<dbReference type="InterPro" id="IPR036188">
    <property type="entry name" value="FAD/NAD-bd_sf"/>
</dbReference>
<name>A0A2S6I1A9_9BACT</name>
<dbReference type="PRINTS" id="PR00411">
    <property type="entry name" value="PNDRDTASEI"/>
</dbReference>
<keyword evidence="5" id="KW-0809">Transit peptide</keyword>
<dbReference type="SUPFAM" id="SSF51905">
    <property type="entry name" value="FAD/NAD(P)-binding domain"/>
    <property type="match status" value="2"/>
</dbReference>
<keyword evidence="9" id="KW-1133">Transmembrane helix</keyword>
<evidence type="ECO:0000256" key="3">
    <source>
        <dbReference type="ARBA" id="ARBA00022630"/>
    </source>
</evidence>
<sequence>MKAAQRIVIVGGGFAGLELVKRLGNAPGIEVILVDGNNYNFFPPLIYQVSTGFMEPSAISYPFRKIIRDLKNVRFRLGRLQRVVPQENRIILDNGELTYDVLVMATGTEPNYFGNEHIEQLSLPMKTISDALSLRNVILTRLDRATRIADPVERKKYLTFVIAGAGPTGVELAGILSEMKISVMRKDYPELNQIDLGDIVLVDGLGSPLASMSAESQAYTTRQLTQLGVKLIMNTLVSDFDGNTVYLANGEEIRTKNLIWAAGVAAKSFPGFSAESFGGGRRLKTDRFNRLPAYGNIFALGDCALIVGDEEYPRGHPQLAQPALQQAAKLADNLLRKPGEWTPFRYTDKGSMAIIGRNKAVLDLPKNRYTVTGFLAWCIWIFVHIAGLINFRNRIRTLLNWLGYYVNKDQYFRMIIKPNERPEREEVAEPELESVV</sequence>
<keyword evidence="3" id="KW-0285">Flavoprotein</keyword>
<dbReference type="EMBL" id="PTJC01000007">
    <property type="protein sequence ID" value="PPK84757.1"/>
    <property type="molecule type" value="Genomic_DNA"/>
</dbReference>
<evidence type="ECO:0000256" key="6">
    <source>
        <dbReference type="ARBA" id="ARBA00023002"/>
    </source>
</evidence>
<dbReference type="AlphaFoldDB" id="A0A2S6I1A9"/>
<keyword evidence="13" id="KW-1185">Reference proteome</keyword>
<comment type="catalytic activity">
    <reaction evidence="8">
        <text>a quinone + NADH + H(+) = a quinol + NAD(+)</text>
        <dbReference type="Rhea" id="RHEA:46160"/>
        <dbReference type="ChEBI" id="CHEBI:15378"/>
        <dbReference type="ChEBI" id="CHEBI:24646"/>
        <dbReference type="ChEBI" id="CHEBI:57540"/>
        <dbReference type="ChEBI" id="CHEBI:57945"/>
        <dbReference type="ChEBI" id="CHEBI:132124"/>
        <dbReference type="EC" id="1.6.5.9"/>
    </reaction>
</comment>
<comment type="similarity">
    <text evidence="1">Belongs to the NADH dehydrogenase family.</text>
</comment>
<dbReference type="GO" id="GO:0050136">
    <property type="term" value="F:NADH dehydrogenase (quinone) (non-electrogenic) activity"/>
    <property type="evidence" value="ECO:0007669"/>
    <property type="project" value="UniProtKB-EC"/>
</dbReference>
<dbReference type="Pfam" id="PF22366">
    <property type="entry name" value="NDH2_C"/>
    <property type="match status" value="1"/>
</dbReference>
<keyword evidence="4" id="KW-0274">FAD</keyword>
<keyword evidence="9" id="KW-0472">Membrane</keyword>
<keyword evidence="6" id="KW-0560">Oxidoreductase</keyword>
<feature type="domain" description="External alternative NADH-ubiquinone oxidoreductase-like C-terminal" evidence="11">
    <location>
        <begin position="349"/>
        <end position="402"/>
    </location>
</feature>
<evidence type="ECO:0000256" key="8">
    <source>
        <dbReference type="ARBA" id="ARBA00047599"/>
    </source>
</evidence>
<evidence type="ECO:0000256" key="4">
    <source>
        <dbReference type="ARBA" id="ARBA00022827"/>
    </source>
</evidence>
<evidence type="ECO:0000313" key="13">
    <source>
        <dbReference type="Proteomes" id="UP000237662"/>
    </source>
</evidence>
<comment type="caution">
    <text evidence="12">The sequence shown here is derived from an EMBL/GenBank/DDBJ whole genome shotgun (WGS) entry which is preliminary data.</text>
</comment>
<evidence type="ECO:0000256" key="2">
    <source>
        <dbReference type="ARBA" id="ARBA00012637"/>
    </source>
</evidence>